<organism evidence="6 7">
    <name type="scientific">Lactiplantibacillus garii</name>
    <dbReference type="NCBI Taxonomy" id="2306423"/>
    <lineage>
        <taxon>Bacteria</taxon>
        <taxon>Bacillati</taxon>
        <taxon>Bacillota</taxon>
        <taxon>Bacilli</taxon>
        <taxon>Lactobacillales</taxon>
        <taxon>Lactobacillaceae</taxon>
        <taxon>Lactiplantibacillus</taxon>
    </lineage>
</organism>
<dbReference type="InterPro" id="IPR036390">
    <property type="entry name" value="WH_DNA-bd_sf"/>
</dbReference>
<dbReference type="PRINTS" id="PR00039">
    <property type="entry name" value="HTHLYSR"/>
</dbReference>
<sequence length="290" mass="32804">MENYLLEELVTFAKTKTLAKTAAALNVTQPTITRGMQKLEDELNVPLFDRQPNRITLTATGQLAAREAAKLLTQQRAFVTTVQNFNRSLTVLPVETTLPGPLILLKHLQPQLPPNLRVNHQLIAPNQIIPHLTNRQAALIFSDQELFTDTVESRFIGNENLIVHLQKFMYQANQQRITFKELAGLSFVVLNAIGIWKTIIQQAIPDAKFLYQPQRTAFTEITKYSDFPYFSTNLTPLESPQATNPAAEDNRVAIPITDTSAHLPIYVNYLISERSRLTPLLQQFTTAWPN</sequence>
<evidence type="ECO:0000256" key="4">
    <source>
        <dbReference type="ARBA" id="ARBA00023163"/>
    </source>
</evidence>
<feature type="domain" description="HTH lysR-type" evidence="5">
    <location>
        <begin position="1"/>
        <end position="58"/>
    </location>
</feature>
<gene>
    <name evidence="6" type="ORF">D1831_03145</name>
</gene>
<dbReference type="GO" id="GO:0003700">
    <property type="term" value="F:DNA-binding transcription factor activity"/>
    <property type="evidence" value="ECO:0007669"/>
    <property type="project" value="InterPro"/>
</dbReference>
<dbReference type="Proteomes" id="UP000283633">
    <property type="component" value="Unassembled WGS sequence"/>
</dbReference>
<dbReference type="PROSITE" id="PS50931">
    <property type="entry name" value="HTH_LYSR"/>
    <property type="match status" value="1"/>
</dbReference>
<dbReference type="InterPro" id="IPR036388">
    <property type="entry name" value="WH-like_DNA-bd_sf"/>
</dbReference>
<dbReference type="PANTHER" id="PTHR30346">
    <property type="entry name" value="TRANSCRIPTIONAL DUAL REGULATOR HCAR-RELATED"/>
    <property type="match status" value="1"/>
</dbReference>
<protein>
    <submittedName>
        <fullName evidence="6">LysR family transcriptional regulator</fullName>
    </submittedName>
</protein>
<dbReference type="Gene3D" id="1.10.10.10">
    <property type="entry name" value="Winged helix-like DNA-binding domain superfamily/Winged helix DNA-binding domain"/>
    <property type="match status" value="1"/>
</dbReference>
<name>A0A426D9J2_9LACO</name>
<evidence type="ECO:0000256" key="1">
    <source>
        <dbReference type="ARBA" id="ARBA00009437"/>
    </source>
</evidence>
<evidence type="ECO:0000256" key="3">
    <source>
        <dbReference type="ARBA" id="ARBA00023125"/>
    </source>
</evidence>
<keyword evidence="3" id="KW-0238">DNA-binding</keyword>
<keyword evidence="4" id="KW-0804">Transcription</keyword>
<reference evidence="6 7" key="1">
    <citation type="submission" date="2018-08" db="EMBL/GenBank/DDBJ databases">
        <title>Genome Lactobacillus garii FI11369.</title>
        <authorList>
            <person name="Diaz M."/>
            <person name="Narbad A."/>
        </authorList>
    </citation>
    <scope>NUCLEOTIDE SEQUENCE [LARGE SCALE GENOMIC DNA]</scope>
    <source>
        <strain evidence="6 7">FI11369</strain>
    </source>
</reference>
<evidence type="ECO:0000313" key="6">
    <source>
        <dbReference type="EMBL" id="RRK11235.1"/>
    </source>
</evidence>
<evidence type="ECO:0000313" key="7">
    <source>
        <dbReference type="Proteomes" id="UP000283633"/>
    </source>
</evidence>
<dbReference type="OrthoDB" id="79118at2"/>
<dbReference type="GO" id="GO:0003677">
    <property type="term" value="F:DNA binding"/>
    <property type="evidence" value="ECO:0007669"/>
    <property type="project" value="UniProtKB-KW"/>
</dbReference>
<evidence type="ECO:0000256" key="2">
    <source>
        <dbReference type="ARBA" id="ARBA00023015"/>
    </source>
</evidence>
<evidence type="ECO:0000259" key="5">
    <source>
        <dbReference type="PROSITE" id="PS50931"/>
    </source>
</evidence>
<accession>A0A426D9J2</accession>
<dbReference type="PANTHER" id="PTHR30346:SF0">
    <property type="entry name" value="HCA OPERON TRANSCRIPTIONAL ACTIVATOR HCAR"/>
    <property type="match status" value="1"/>
</dbReference>
<keyword evidence="2" id="KW-0805">Transcription regulation</keyword>
<dbReference type="GO" id="GO:0032993">
    <property type="term" value="C:protein-DNA complex"/>
    <property type="evidence" value="ECO:0007669"/>
    <property type="project" value="TreeGrafter"/>
</dbReference>
<dbReference type="SUPFAM" id="SSF46785">
    <property type="entry name" value="Winged helix' DNA-binding domain"/>
    <property type="match status" value="1"/>
</dbReference>
<dbReference type="InterPro" id="IPR000847">
    <property type="entry name" value="LysR_HTH_N"/>
</dbReference>
<comment type="caution">
    <text evidence="6">The sequence shown here is derived from an EMBL/GenBank/DDBJ whole genome shotgun (WGS) entry which is preliminary data.</text>
</comment>
<dbReference type="RefSeq" id="WP_125071476.1">
    <property type="nucleotide sequence ID" value="NZ_QWZQ01000007.1"/>
</dbReference>
<proteinExistence type="inferred from homology"/>
<keyword evidence="7" id="KW-1185">Reference proteome</keyword>
<dbReference type="AlphaFoldDB" id="A0A426D9J2"/>
<dbReference type="Pfam" id="PF00126">
    <property type="entry name" value="HTH_1"/>
    <property type="match status" value="1"/>
</dbReference>
<comment type="similarity">
    <text evidence="1">Belongs to the LysR transcriptional regulatory family.</text>
</comment>
<dbReference type="EMBL" id="QWZQ01000007">
    <property type="protein sequence ID" value="RRK11235.1"/>
    <property type="molecule type" value="Genomic_DNA"/>
</dbReference>